<gene>
    <name evidence="2" type="ORF">FUA23_06625</name>
</gene>
<accession>A0A5C7FKH7</accession>
<evidence type="ECO:0000259" key="1">
    <source>
        <dbReference type="Pfam" id="PF03358"/>
    </source>
</evidence>
<sequence length="178" mass="19636">MITVISGTNRSGSRTLLFAAHFVEQLKALGQDAQLFDLAELRHEFFPRNMYDAGEMAPELLDLQHKFVLGVEKFAIFVPEYNGSYPGVLKMFIDGISVNEYPRNFKNKHVALVGIASGRAGNLRGMDHLGASINHMGGWLLPNKLPLSNVEDLLEDGKLTDSETINALKSHAEQLIAA</sequence>
<comment type="caution">
    <text evidence="2">The sequence shown here is derived from an EMBL/GenBank/DDBJ whole genome shotgun (WGS) entry which is preliminary data.</text>
</comment>
<organism evidence="2 3">
    <name type="scientific">Neolewinella aurantiaca</name>
    <dbReference type="NCBI Taxonomy" id="2602767"/>
    <lineage>
        <taxon>Bacteria</taxon>
        <taxon>Pseudomonadati</taxon>
        <taxon>Bacteroidota</taxon>
        <taxon>Saprospiria</taxon>
        <taxon>Saprospirales</taxon>
        <taxon>Lewinellaceae</taxon>
        <taxon>Neolewinella</taxon>
    </lineage>
</organism>
<dbReference type="Gene3D" id="3.40.50.360">
    <property type="match status" value="1"/>
</dbReference>
<dbReference type="SUPFAM" id="SSF52218">
    <property type="entry name" value="Flavoproteins"/>
    <property type="match status" value="1"/>
</dbReference>
<dbReference type="Pfam" id="PF03358">
    <property type="entry name" value="FMN_red"/>
    <property type="match status" value="1"/>
</dbReference>
<dbReference type="InterPro" id="IPR029039">
    <property type="entry name" value="Flavoprotein-like_sf"/>
</dbReference>
<dbReference type="InterPro" id="IPR050712">
    <property type="entry name" value="NAD(P)H-dep_reductase"/>
</dbReference>
<dbReference type="GO" id="GO:0016491">
    <property type="term" value="F:oxidoreductase activity"/>
    <property type="evidence" value="ECO:0007669"/>
    <property type="project" value="InterPro"/>
</dbReference>
<dbReference type="EMBL" id="VOXD01000007">
    <property type="protein sequence ID" value="TXF90456.1"/>
    <property type="molecule type" value="Genomic_DNA"/>
</dbReference>
<dbReference type="InterPro" id="IPR005025">
    <property type="entry name" value="FMN_Rdtase-like_dom"/>
</dbReference>
<dbReference type="GO" id="GO:0005829">
    <property type="term" value="C:cytosol"/>
    <property type="evidence" value="ECO:0007669"/>
    <property type="project" value="TreeGrafter"/>
</dbReference>
<dbReference type="PANTHER" id="PTHR30543">
    <property type="entry name" value="CHROMATE REDUCTASE"/>
    <property type="match status" value="1"/>
</dbReference>
<dbReference type="RefSeq" id="WP_147929937.1">
    <property type="nucleotide sequence ID" value="NZ_VOXD01000007.1"/>
</dbReference>
<name>A0A5C7FKH7_9BACT</name>
<reference evidence="2 3" key="1">
    <citation type="submission" date="2019-08" db="EMBL/GenBank/DDBJ databases">
        <title>Lewinella sp. strain SSH13 Genome sequencing and assembly.</title>
        <authorList>
            <person name="Kim I."/>
        </authorList>
    </citation>
    <scope>NUCLEOTIDE SEQUENCE [LARGE SCALE GENOMIC DNA]</scope>
    <source>
        <strain evidence="2 3">SSH13</strain>
    </source>
</reference>
<evidence type="ECO:0000313" key="3">
    <source>
        <dbReference type="Proteomes" id="UP000321907"/>
    </source>
</evidence>
<dbReference type="GO" id="GO:0010181">
    <property type="term" value="F:FMN binding"/>
    <property type="evidence" value="ECO:0007669"/>
    <property type="project" value="TreeGrafter"/>
</dbReference>
<dbReference type="PANTHER" id="PTHR30543:SF21">
    <property type="entry name" value="NAD(P)H-DEPENDENT FMN REDUCTASE LOT6"/>
    <property type="match status" value="1"/>
</dbReference>
<dbReference type="OrthoDB" id="9812295at2"/>
<dbReference type="Proteomes" id="UP000321907">
    <property type="component" value="Unassembled WGS sequence"/>
</dbReference>
<protein>
    <submittedName>
        <fullName evidence="2">NAD(P)H-dependent oxidoreductase</fullName>
    </submittedName>
</protein>
<keyword evidence="3" id="KW-1185">Reference proteome</keyword>
<dbReference type="AlphaFoldDB" id="A0A5C7FKH7"/>
<feature type="domain" description="NADPH-dependent FMN reductase-like" evidence="1">
    <location>
        <begin position="2"/>
        <end position="149"/>
    </location>
</feature>
<proteinExistence type="predicted"/>
<evidence type="ECO:0000313" key="2">
    <source>
        <dbReference type="EMBL" id="TXF90456.1"/>
    </source>
</evidence>